<keyword evidence="1" id="KW-0175">Coiled coil</keyword>
<accession>A0A7S6R788</accession>
<organism evidence="2 3">
    <name type="scientific">Burkholderia phage Maja</name>
    <dbReference type="NCBI Taxonomy" id="2767571"/>
    <lineage>
        <taxon>Viruses</taxon>
        <taxon>Duplodnaviria</taxon>
        <taxon>Heunggongvirae</taxon>
        <taxon>Uroviricota</taxon>
        <taxon>Caudoviricetes</taxon>
        <taxon>Lindbergviridae</taxon>
        <taxon>Gladiolivirus</taxon>
        <taxon>Gladiolivirus maja</taxon>
    </lineage>
</organism>
<feature type="coiled-coil region" evidence="1">
    <location>
        <begin position="163"/>
        <end position="211"/>
    </location>
</feature>
<dbReference type="EMBL" id="MT708549">
    <property type="protein sequence ID" value="QOV06281.1"/>
    <property type="molecule type" value="Genomic_DNA"/>
</dbReference>
<evidence type="ECO:0000313" key="2">
    <source>
        <dbReference type="EMBL" id="QOV06281.1"/>
    </source>
</evidence>
<name>A0A7S6R788_9CAUD</name>
<evidence type="ECO:0000313" key="3">
    <source>
        <dbReference type="Proteomes" id="UP000593952"/>
    </source>
</evidence>
<proteinExistence type="predicted"/>
<keyword evidence="3" id="KW-1185">Reference proteome</keyword>
<dbReference type="Proteomes" id="UP000593952">
    <property type="component" value="Segment"/>
</dbReference>
<gene>
    <name evidence="2" type="ORF">CPT_Maja_061</name>
</gene>
<evidence type="ECO:0000256" key="1">
    <source>
        <dbReference type="SAM" id="Coils"/>
    </source>
</evidence>
<reference evidence="2 3" key="1">
    <citation type="submission" date="2020-07" db="EMBL/GenBank/DDBJ databases">
        <title>Complete genome sequence of Burkholderia gladioli phage Maja.</title>
        <authorList>
            <person name="Yu Z."/>
            <person name="Yao G.W."/>
            <person name="Guadalupe Vizoso-Pinto M."/>
            <person name="Sun L."/>
            <person name="Le T."/>
            <person name="Gonzalez C."/>
            <person name="Young R."/>
            <person name="Liu M."/>
        </authorList>
    </citation>
    <scope>NUCLEOTIDE SEQUENCE [LARGE SCALE GENOMIC DNA]</scope>
</reference>
<sequence>MSQNVFWFVRQSGQFQWDHVHEAHALILREKGFEVKRIDMSEIRATVTNATVEKLTQAMTLVGAQQFDAPASEKNINFNISSLCEAVETLHANRQKEQSEMKAVTVCERDYLVPHAVASEIRGIRDLVLLYDRQLRVARGERDSYAEQIRASNERITMLGNNIAILREEKNHAQGKVESLAAENIRLNEARDEALKTVEQLRAQIDAMIKAGTLLETRLDRQVGELKVSETTVIRPQTAGEKLGVWNPSHGAPQCRCVGVSPNLRCVSTALGFADKGVIDELRAQTTAAHEARENLGELCAELEARNKLTLELDQLLNVEGTGRTLAALVAQIREMKPARVSGATEDDLHDCMQVISTQPSLTRAALEELLDRHNERVAAAIIRNTVAQPAQTEGSEAEVKKAARRMPIMFFTMNAQSFTGNGHHVNINPAAYREAREFIYWLNGLINDHQVLQSAVKEQLKFVPSEKQAAEVKGREALKFLRGMLHGWPKQSNYLTIYSSARKEIAKIVEGK</sequence>
<protein>
    <submittedName>
        <fullName evidence="2">Uncharacterized protein</fullName>
    </submittedName>
</protein>